<dbReference type="RefSeq" id="WP_208832107.1">
    <property type="nucleotide sequence ID" value="NZ_CP072110.1"/>
</dbReference>
<evidence type="ECO:0000313" key="2">
    <source>
        <dbReference type="EMBL" id="QTH64052.1"/>
    </source>
</evidence>
<feature type="compositionally biased region" description="Basic and acidic residues" evidence="1">
    <location>
        <begin position="29"/>
        <end position="44"/>
    </location>
</feature>
<organism evidence="2 3">
    <name type="scientific">Psychrosphaera ytuae</name>
    <dbReference type="NCBI Taxonomy" id="2820710"/>
    <lineage>
        <taxon>Bacteria</taxon>
        <taxon>Pseudomonadati</taxon>
        <taxon>Pseudomonadota</taxon>
        <taxon>Gammaproteobacteria</taxon>
        <taxon>Alteromonadales</taxon>
        <taxon>Pseudoalteromonadaceae</taxon>
        <taxon>Psychrosphaera</taxon>
    </lineage>
</organism>
<evidence type="ECO:0000256" key="1">
    <source>
        <dbReference type="SAM" id="MobiDB-lite"/>
    </source>
</evidence>
<dbReference type="Proteomes" id="UP000682739">
    <property type="component" value="Chromosome"/>
</dbReference>
<sequence>MVDILYNAIQRPIANEPDKRDIYHVDRTHKDAGVKRIDEDDPNQHGKGQQAFQQEQEETEKPVTNEADLTPKKKGKGAYVDEKGNKRLDFYV</sequence>
<feature type="region of interest" description="Disordered" evidence="1">
    <location>
        <begin position="29"/>
        <end position="80"/>
    </location>
</feature>
<dbReference type="AlphaFoldDB" id="A0A975DBF1"/>
<gene>
    <name evidence="2" type="ORF">J1N51_00730</name>
</gene>
<dbReference type="KEGG" id="psym:J1N51_00730"/>
<keyword evidence="3" id="KW-1185">Reference proteome</keyword>
<accession>A0A975DBF1</accession>
<proteinExistence type="predicted"/>
<evidence type="ECO:0000313" key="3">
    <source>
        <dbReference type="Proteomes" id="UP000682739"/>
    </source>
</evidence>
<dbReference type="EMBL" id="CP072110">
    <property type="protein sequence ID" value="QTH64052.1"/>
    <property type="molecule type" value="Genomic_DNA"/>
</dbReference>
<protein>
    <submittedName>
        <fullName evidence="2">Uncharacterized protein</fullName>
    </submittedName>
</protein>
<name>A0A975DBF1_9GAMM</name>
<reference evidence="2" key="1">
    <citation type="submission" date="2021-03" db="EMBL/GenBank/DDBJ databases">
        <title>Description of Psychrosphaera ytuae sp. nov. isolated from deep sea sediment of South China Sea.</title>
        <authorList>
            <person name="Zhang J."/>
            <person name="Xu X.-D."/>
        </authorList>
    </citation>
    <scope>NUCLEOTIDE SEQUENCE</scope>
    <source>
        <strain evidence="2">MTZ26</strain>
    </source>
</reference>